<dbReference type="EMBL" id="DYXG01000064">
    <property type="protein sequence ID" value="HJE97262.1"/>
    <property type="molecule type" value="Genomic_DNA"/>
</dbReference>
<dbReference type="AlphaFoldDB" id="A0A921F9S0"/>
<organism evidence="1 2">
    <name type="scientific">Ligilactobacillus acidipiscis</name>
    <dbReference type="NCBI Taxonomy" id="89059"/>
    <lineage>
        <taxon>Bacteria</taxon>
        <taxon>Bacillati</taxon>
        <taxon>Bacillota</taxon>
        <taxon>Bacilli</taxon>
        <taxon>Lactobacillales</taxon>
        <taxon>Lactobacillaceae</taxon>
        <taxon>Ligilactobacillus</taxon>
    </lineage>
</organism>
<proteinExistence type="predicted"/>
<reference evidence="1" key="2">
    <citation type="submission" date="2021-09" db="EMBL/GenBank/DDBJ databases">
        <authorList>
            <person name="Gilroy R."/>
        </authorList>
    </citation>
    <scope>NUCLEOTIDE SEQUENCE</scope>
    <source>
        <strain evidence="1">CHK174-6876</strain>
    </source>
</reference>
<protein>
    <submittedName>
        <fullName evidence="1">Uncharacterized protein</fullName>
    </submittedName>
</protein>
<reference evidence="1" key="1">
    <citation type="journal article" date="2021" name="PeerJ">
        <title>Extensive microbial diversity within the chicken gut microbiome revealed by metagenomics and culture.</title>
        <authorList>
            <person name="Gilroy R."/>
            <person name="Ravi A."/>
            <person name="Getino M."/>
            <person name="Pursley I."/>
            <person name="Horton D.L."/>
            <person name="Alikhan N.F."/>
            <person name="Baker D."/>
            <person name="Gharbi K."/>
            <person name="Hall N."/>
            <person name="Watson M."/>
            <person name="Adriaenssens E.M."/>
            <person name="Foster-Nyarko E."/>
            <person name="Jarju S."/>
            <person name="Secka A."/>
            <person name="Antonio M."/>
            <person name="Oren A."/>
            <person name="Chaudhuri R.R."/>
            <person name="La Ragione R."/>
            <person name="Hildebrand F."/>
            <person name="Pallen M.J."/>
        </authorList>
    </citation>
    <scope>NUCLEOTIDE SEQUENCE</scope>
    <source>
        <strain evidence="1">CHK174-6876</strain>
    </source>
</reference>
<sequence length="48" mass="5549">MADKIKGNSVRIHPEAYEIFRKIAFDDRKSMSDIVDEAAQALIEKRNK</sequence>
<comment type="caution">
    <text evidence="1">The sequence shown here is derived from an EMBL/GenBank/DDBJ whole genome shotgun (WGS) entry which is preliminary data.</text>
</comment>
<name>A0A921F9S0_9LACO</name>
<evidence type="ECO:0000313" key="1">
    <source>
        <dbReference type="EMBL" id="HJE97262.1"/>
    </source>
</evidence>
<evidence type="ECO:0000313" key="2">
    <source>
        <dbReference type="Proteomes" id="UP000707535"/>
    </source>
</evidence>
<dbReference type="Proteomes" id="UP000707535">
    <property type="component" value="Unassembled WGS sequence"/>
</dbReference>
<gene>
    <name evidence="1" type="ORF">K8V00_06545</name>
</gene>
<accession>A0A921F9S0</accession>